<proteinExistence type="predicted"/>
<dbReference type="PROSITE" id="PS51318">
    <property type="entry name" value="TAT"/>
    <property type="match status" value="1"/>
</dbReference>
<dbReference type="Proteomes" id="UP000778578">
    <property type="component" value="Unassembled WGS sequence"/>
</dbReference>
<sequence length="274" mass="28666">MTEQGEDHRSGQQDGARARTLRRALWGAATAVAATVAMIAVTLPRGASAHGGGSDGTASAARPGHGAAGSAAVTEDAAPQGPQTGDGPLTKAEVDRARSIALSHGTPRDFRTAEGTQGAEYLDTDLVDPPDDAPGGPRRVEVLSYDYGHDRLVKQTVNLDTGTVERTDTATGVQPPPSRDETRQAAALLIKDPLGQGLRTDFSAATKGRTLTSPDQLRLRGMSFSTGEQSAPAGLDKCGTNRCVRLFTQVGNGPWIDTTDYVIDLSDRTVGRIH</sequence>
<organism evidence="3 4">
    <name type="scientific">Actinacidiphila acidipaludis</name>
    <dbReference type="NCBI Taxonomy" id="2873382"/>
    <lineage>
        <taxon>Bacteria</taxon>
        <taxon>Bacillati</taxon>
        <taxon>Actinomycetota</taxon>
        <taxon>Actinomycetes</taxon>
        <taxon>Kitasatosporales</taxon>
        <taxon>Streptomycetaceae</taxon>
        <taxon>Actinacidiphila</taxon>
    </lineage>
</organism>
<keyword evidence="4" id="KW-1185">Reference proteome</keyword>
<reference evidence="3 4" key="1">
    <citation type="submission" date="2021-08" db="EMBL/GenBank/DDBJ databases">
        <title>WGS of actinomycetes from Thailand.</title>
        <authorList>
            <person name="Thawai C."/>
        </authorList>
    </citation>
    <scope>NUCLEOTIDE SEQUENCE [LARGE SCALE GENOMIC DNA]</scope>
    <source>
        <strain evidence="3 4">PLK6-54</strain>
    </source>
</reference>
<evidence type="ECO:0000313" key="3">
    <source>
        <dbReference type="EMBL" id="MBY8880866.1"/>
    </source>
</evidence>
<dbReference type="RefSeq" id="WP_222966344.1">
    <property type="nucleotide sequence ID" value="NZ_JAINZZ010000038.1"/>
</dbReference>
<dbReference type="Gene3D" id="3.10.450.40">
    <property type="match status" value="1"/>
</dbReference>
<evidence type="ECO:0000256" key="2">
    <source>
        <dbReference type="SAM" id="Phobius"/>
    </source>
</evidence>
<accession>A0ABS7QCI8</accession>
<gene>
    <name evidence="3" type="ORF">K7862_24985</name>
</gene>
<protein>
    <submittedName>
        <fullName evidence="3">Tat pathway signal sequence domain protein</fullName>
    </submittedName>
</protein>
<keyword evidence="2" id="KW-0812">Transmembrane</keyword>
<dbReference type="InterPro" id="IPR006311">
    <property type="entry name" value="TAT_signal"/>
</dbReference>
<evidence type="ECO:0000313" key="4">
    <source>
        <dbReference type="Proteomes" id="UP000778578"/>
    </source>
</evidence>
<feature type="compositionally biased region" description="Acidic residues" evidence="1">
    <location>
        <begin position="122"/>
        <end position="131"/>
    </location>
</feature>
<evidence type="ECO:0000256" key="1">
    <source>
        <dbReference type="SAM" id="MobiDB-lite"/>
    </source>
</evidence>
<keyword evidence="2" id="KW-1133">Transmembrane helix</keyword>
<dbReference type="EMBL" id="JAINZZ010000038">
    <property type="protein sequence ID" value="MBY8880866.1"/>
    <property type="molecule type" value="Genomic_DNA"/>
</dbReference>
<keyword evidence="2" id="KW-0472">Membrane</keyword>
<name>A0ABS7QCI8_9ACTN</name>
<comment type="caution">
    <text evidence="3">The sequence shown here is derived from an EMBL/GenBank/DDBJ whole genome shotgun (WGS) entry which is preliminary data.</text>
</comment>
<feature type="region of interest" description="Disordered" evidence="1">
    <location>
        <begin position="47"/>
        <end position="138"/>
    </location>
</feature>
<feature type="transmembrane region" description="Helical" evidence="2">
    <location>
        <begin position="24"/>
        <end position="43"/>
    </location>
</feature>